<dbReference type="RefSeq" id="WP_281928991.1">
    <property type="nucleotide sequence ID" value="NZ_AP027142.1"/>
</dbReference>
<evidence type="ECO:0008006" key="3">
    <source>
        <dbReference type="Google" id="ProtNLM"/>
    </source>
</evidence>
<keyword evidence="2" id="KW-1185">Reference proteome</keyword>
<accession>A0ABN6VIT6</accession>
<dbReference type="EMBL" id="AP027142">
    <property type="protein sequence ID" value="BDV35544.1"/>
    <property type="molecule type" value="Genomic_DNA"/>
</dbReference>
<organism evidence="1 2">
    <name type="scientific">Methylocystis iwaonis</name>
    <dbReference type="NCBI Taxonomy" id="2885079"/>
    <lineage>
        <taxon>Bacteria</taxon>
        <taxon>Pseudomonadati</taxon>
        <taxon>Pseudomonadota</taxon>
        <taxon>Alphaproteobacteria</taxon>
        <taxon>Hyphomicrobiales</taxon>
        <taxon>Methylocystaceae</taxon>
        <taxon>Methylocystis</taxon>
    </lineage>
</organism>
<proteinExistence type="predicted"/>
<evidence type="ECO:0000313" key="1">
    <source>
        <dbReference type="EMBL" id="BDV35544.1"/>
    </source>
</evidence>
<gene>
    <name evidence="1" type="ORF">SS37A_30730</name>
</gene>
<sequence length="164" mass="18230">MKLLIDTNIIIELEDDKEVADHFAEMHRKCGEHGIKLFVHEASKEDIERDKDAVRKRKTLSKIKKFLPLKRSGKPTDAVLEEAFGALKKPNDKVDATLLHSLSKKAIDLLVSEDVGLHKRAAAAGLGSRVLTVQDALSWLKRNFDQDRRAGLTNSDSSLSGFSA</sequence>
<evidence type="ECO:0000313" key="2">
    <source>
        <dbReference type="Proteomes" id="UP001317629"/>
    </source>
</evidence>
<reference evidence="1 2" key="1">
    <citation type="journal article" date="2023" name="Int. J. Syst. Evol. Microbiol.">
        <title>Methylocystis iwaonis sp. nov., a type II methane-oxidizing bacterium from surface soil of a rice paddy field in Japan, and emended description of the genus Methylocystis (ex Whittenbury et al. 1970) Bowman et al. 1993.</title>
        <authorList>
            <person name="Kaise H."/>
            <person name="Sawadogo J.B."/>
            <person name="Alam M.S."/>
            <person name="Ueno C."/>
            <person name="Dianou D."/>
            <person name="Shinjo R."/>
            <person name="Asakawa S."/>
        </authorList>
    </citation>
    <scope>NUCLEOTIDE SEQUENCE [LARGE SCALE GENOMIC DNA]</scope>
    <source>
        <strain evidence="1 2">SS37A-Re</strain>
    </source>
</reference>
<dbReference type="Proteomes" id="UP001317629">
    <property type="component" value="Chromosome"/>
</dbReference>
<protein>
    <recommendedName>
        <fullName evidence="3">PIN domain-containing protein</fullName>
    </recommendedName>
</protein>
<name>A0ABN6VIT6_9HYPH</name>